<dbReference type="STRING" id="178339.BH719_04505"/>
<dbReference type="Pfam" id="PF17136">
    <property type="entry name" value="ribosomal_L24"/>
    <property type="match status" value="1"/>
</dbReference>
<evidence type="ECO:0000256" key="1">
    <source>
        <dbReference type="ARBA" id="ARBA00010618"/>
    </source>
</evidence>
<dbReference type="Gene3D" id="2.30.30.30">
    <property type="match status" value="1"/>
</dbReference>
<dbReference type="InterPro" id="IPR008991">
    <property type="entry name" value="Translation_prot_SH3-like_sf"/>
</dbReference>
<keyword evidence="5" id="KW-0694">RNA-binding</keyword>
<comment type="subunit">
    <text evidence="5">Part of the 50S ribosomal subunit.</text>
</comment>
<dbReference type="EMBL" id="CP017298">
    <property type="protein sequence ID" value="AOS47209.1"/>
    <property type="molecule type" value="Genomic_DNA"/>
</dbReference>
<proteinExistence type="inferred from homology"/>
<dbReference type="InterPro" id="IPR057264">
    <property type="entry name" value="Ribosomal_uL24_C"/>
</dbReference>
<dbReference type="HAMAP" id="MF_01326_B">
    <property type="entry name" value="Ribosomal_uL24_B"/>
    <property type="match status" value="1"/>
</dbReference>
<dbReference type="GO" id="GO:0019843">
    <property type="term" value="F:rRNA binding"/>
    <property type="evidence" value="ECO:0007669"/>
    <property type="project" value="UniProtKB-UniRule"/>
</dbReference>
<keyword evidence="9" id="KW-1185">Reference proteome</keyword>
<organism evidence="8 9">
    <name type="scientific">Pauljensenia hongkongensis</name>
    <dbReference type="NCBI Taxonomy" id="178339"/>
    <lineage>
        <taxon>Bacteria</taxon>
        <taxon>Bacillati</taxon>
        <taxon>Actinomycetota</taxon>
        <taxon>Actinomycetes</taxon>
        <taxon>Actinomycetales</taxon>
        <taxon>Actinomycetaceae</taxon>
        <taxon>Pauljensenia</taxon>
    </lineage>
</organism>
<dbReference type="InterPro" id="IPR003256">
    <property type="entry name" value="Ribosomal_uL24"/>
</dbReference>
<dbReference type="AlphaFoldDB" id="A0A1D8B233"/>
<dbReference type="InterPro" id="IPR041988">
    <property type="entry name" value="Ribosomal_uL24_KOW"/>
</dbReference>
<comment type="function">
    <text evidence="5">One of the proteins that surrounds the polypeptide exit tunnel on the outside of the subunit.</text>
</comment>
<dbReference type="GO" id="GO:1990904">
    <property type="term" value="C:ribonucleoprotein complex"/>
    <property type="evidence" value="ECO:0007669"/>
    <property type="project" value="UniProtKB-KW"/>
</dbReference>
<reference evidence="8 9" key="1">
    <citation type="submission" date="2016-09" db="EMBL/GenBank/DDBJ databases">
        <title>Complete genome sequence of Actinomyces hongkongensis HKU8.</title>
        <authorList>
            <person name="Gao Y.-X."/>
            <person name="Zhou Y.-Y."/>
            <person name="Xie Y."/>
            <person name="Wang M."/>
            <person name="Wang S.-J."/>
            <person name="Shen S.-G."/>
        </authorList>
    </citation>
    <scope>NUCLEOTIDE SEQUENCE [LARGE SCALE GENOMIC DNA]</scope>
    <source>
        <strain evidence="8 9">HKU8</strain>
    </source>
</reference>
<feature type="compositionally biased region" description="Basic and acidic residues" evidence="6">
    <location>
        <begin position="22"/>
        <end position="34"/>
    </location>
</feature>
<comment type="similarity">
    <text evidence="1 5">Belongs to the universal ribosomal protein uL24 family.</text>
</comment>
<dbReference type="CDD" id="cd06089">
    <property type="entry name" value="KOW_RPL26"/>
    <property type="match status" value="1"/>
</dbReference>
<keyword evidence="2 5" id="KW-0689">Ribosomal protein</keyword>
<evidence type="ECO:0000259" key="7">
    <source>
        <dbReference type="Pfam" id="PF17136"/>
    </source>
</evidence>
<dbReference type="Proteomes" id="UP000095214">
    <property type="component" value="Chromosome"/>
</dbReference>
<evidence type="ECO:0000256" key="2">
    <source>
        <dbReference type="ARBA" id="ARBA00022980"/>
    </source>
</evidence>
<dbReference type="GO" id="GO:0006412">
    <property type="term" value="P:translation"/>
    <property type="evidence" value="ECO:0007669"/>
    <property type="project" value="UniProtKB-UniRule"/>
</dbReference>
<dbReference type="SUPFAM" id="SSF50104">
    <property type="entry name" value="Translation proteins SH3-like domain"/>
    <property type="match status" value="1"/>
</dbReference>
<dbReference type="RefSeq" id="WP_009743577.1">
    <property type="nucleotide sequence ID" value="NZ_CP017298.1"/>
</dbReference>
<sequence length="144" mass="15816">MAAKIRKGDLVEVVRGRTSDEKALAKRNERRAAEGLEPLKPGDKGKQGRVIKVFPAEQKVLVEGVNLKTRHVRQGQTQGSAGGIETVEAPISLSKVALVDPDTKKRVRVGFREDTVERDGRTRTVRVRVTRGGAKRGIEQGKEI</sequence>
<evidence type="ECO:0000256" key="3">
    <source>
        <dbReference type="ARBA" id="ARBA00023274"/>
    </source>
</evidence>
<evidence type="ECO:0000256" key="5">
    <source>
        <dbReference type="HAMAP-Rule" id="MF_01326"/>
    </source>
</evidence>
<comment type="function">
    <text evidence="5">One of two assembly initiator proteins, it binds directly to the 5'-end of the 23S rRNA, where it nucleates assembly of the 50S subunit.</text>
</comment>
<dbReference type="GO" id="GO:0005840">
    <property type="term" value="C:ribosome"/>
    <property type="evidence" value="ECO:0007669"/>
    <property type="project" value="UniProtKB-KW"/>
</dbReference>
<feature type="region of interest" description="Disordered" evidence="6">
    <location>
        <begin position="22"/>
        <end position="48"/>
    </location>
</feature>
<evidence type="ECO:0000313" key="9">
    <source>
        <dbReference type="Proteomes" id="UP000095214"/>
    </source>
</evidence>
<dbReference type="GO" id="GO:0003735">
    <property type="term" value="F:structural constituent of ribosome"/>
    <property type="evidence" value="ECO:0007669"/>
    <property type="project" value="InterPro"/>
</dbReference>
<dbReference type="InterPro" id="IPR014722">
    <property type="entry name" value="Rib_uL2_dom2"/>
</dbReference>
<evidence type="ECO:0000313" key="8">
    <source>
        <dbReference type="EMBL" id="AOS47209.1"/>
    </source>
</evidence>
<accession>A0A1D8B233</accession>
<name>A0A1D8B233_9ACTO</name>
<gene>
    <name evidence="5" type="primary">rplX</name>
    <name evidence="8" type="ORF">BH719_04505</name>
</gene>
<dbReference type="NCBIfam" id="TIGR01079">
    <property type="entry name" value="rplX_bact"/>
    <property type="match status" value="1"/>
</dbReference>
<keyword evidence="3 5" id="KW-0687">Ribonucleoprotein</keyword>
<evidence type="ECO:0000256" key="4">
    <source>
        <dbReference type="ARBA" id="ARBA00035206"/>
    </source>
</evidence>
<dbReference type="KEGG" id="phon:BH719_04505"/>
<dbReference type="PANTHER" id="PTHR12903">
    <property type="entry name" value="MITOCHONDRIAL RIBOSOMAL PROTEIN L24"/>
    <property type="match status" value="1"/>
</dbReference>
<dbReference type="OrthoDB" id="9807419at2"/>
<keyword evidence="5" id="KW-0699">rRNA-binding</keyword>
<protein>
    <recommendedName>
        <fullName evidence="4 5">Large ribosomal subunit protein uL24</fullName>
    </recommendedName>
</protein>
<evidence type="ECO:0000256" key="6">
    <source>
        <dbReference type="SAM" id="MobiDB-lite"/>
    </source>
</evidence>
<feature type="domain" description="Large ribosomal subunit protein uL24 C-terminal" evidence="7">
    <location>
        <begin position="65"/>
        <end position="128"/>
    </location>
</feature>